<dbReference type="NCBIfam" id="TIGR03570">
    <property type="entry name" value="NeuD_NnaD"/>
    <property type="match status" value="1"/>
</dbReference>
<name>A0ABY7S3N9_9FLAO</name>
<reference evidence="5 6" key="1">
    <citation type="submission" date="2023-01" db="EMBL/GenBank/DDBJ databases">
        <title>Psychroserpens ponticola sp. nov., isolated from seawater.</title>
        <authorList>
            <person name="Kristyanto S."/>
            <person name="Jung J."/>
            <person name="Kim J.M."/>
            <person name="Jeon C.O."/>
        </authorList>
    </citation>
    <scope>NUCLEOTIDE SEQUENCE [LARGE SCALE GENOMIC DNA]</scope>
    <source>
        <strain evidence="5 6">MSW6</strain>
    </source>
</reference>
<dbReference type="InterPro" id="IPR050179">
    <property type="entry name" value="Trans_hexapeptide_repeat"/>
</dbReference>
<proteinExistence type="inferred from homology"/>
<dbReference type="EMBL" id="CP116221">
    <property type="protein sequence ID" value="WCO02520.1"/>
    <property type="molecule type" value="Genomic_DNA"/>
</dbReference>
<dbReference type="InterPro" id="IPR011004">
    <property type="entry name" value="Trimer_LpxA-like_sf"/>
</dbReference>
<keyword evidence="3" id="KW-0677">Repeat</keyword>
<dbReference type="InterPro" id="IPR018357">
    <property type="entry name" value="Hexapep_transf_CS"/>
</dbReference>
<keyword evidence="6" id="KW-1185">Reference proteome</keyword>
<dbReference type="InterPro" id="IPR041561">
    <property type="entry name" value="PglD_N"/>
</dbReference>
<comment type="similarity">
    <text evidence="1">Belongs to the transferase hexapeptide repeat family.</text>
</comment>
<dbReference type="Pfam" id="PF17836">
    <property type="entry name" value="PglD_N"/>
    <property type="match status" value="1"/>
</dbReference>
<dbReference type="CDD" id="cd03360">
    <property type="entry name" value="LbH_AT_putative"/>
    <property type="match status" value="1"/>
</dbReference>
<dbReference type="PANTHER" id="PTHR43300:SF7">
    <property type="entry name" value="UDP-N-ACETYLBACILLOSAMINE N-ACETYLTRANSFERASE"/>
    <property type="match status" value="1"/>
</dbReference>
<evidence type="ECO:0000256" key="1">
    <source>
        <dbReference type="ARBA" id="ARBA00007274"/>
    </source>
</evidence>
<evidence type="ECO:0000256" key="3">
    <source>
        <dbReference type="ARBA" id="ARBA00022737"/>
    </source>
</evidence>
<dbReference type="Gene3D" id="2.160.10.10">
    <property type="entry name" value="Hexapeptide repeat proteins"/>
    <property type="match status" value="1"/>
</dbReference>
<evidence type="ECO:0000259" key="4">
    <source>
        <dbReference type="Pfam" id="PF17836"/>
    </source>
</evidence>
<protein>
    <submittedName>
        <fullName evidence="5">Acetyltransferase</fullName>
    </submittedName>
</protein>
<keyword evidence="2" id="KW-0808">Transferase</keyword>
<evidence type="ECO:0000313" key="5">
    <source>
        <dbReference type="EMBL" id="WCO02520.1"/>
    </source>
</evidence>
<evidence type="ECO:0000313" key="6">
    <source>
        <dbReference type="Proteomes" id="UP001202717"/>
    </source>
</evidence>
<dbReference type="Proteomes" id="UP001202717">
    <property type="component" value="Chromosome"/>
</dbReference>
<dbReference type="SUPFAM" id="SSF51161">
    <property type="entry name" value="Trimeric LpxA-like enzymes"/>
    <property type="match status" value="1"/>
</dbReference>
<dbReference type="Gene3D" id="3.40.50.20">
    <property type="match status" value="1"/>
</dbReference>
<dbReference type="PROSITE" id="PS00101">
    <property type="entry name" value="HEXAPEP_TRANSFERASES"/>
    <property type="match status" value="1"/>
</dbReference>
<evidence type="ECO:0000256" key="2">
    <source>
        <dbReference type="ARBA" id="ARBA00022679"/>
    </source>
</evidence>
<dbReference type="RefSeq" id="WP_249995288.1">
    <property type="nucleotide sequence ID" value="NZ_CP116221.1"/>
</dbReference>
<gene>
    <name evidence="5" type="ORF">MUN68_003265</name>
</gene>
<feature type="domain" description="PglD N-terminal" evidence="4">
    <location>
        <begin position="3"/>
        <end position="84"/>
    </location>
</feature>
<dbReference type="PANTHER" id="PTHR43300">
    <property type="entry name" value="ACETYLTRANSFERASE"/>
    <property type="match status" value="1"/>
</dbReference>
<sequence length="210" mass="22854">MKKLAIIGSGDLGQLIAYHAMHDKQFEVVGFFDDFAETNSFVNTIQVLGKISDIETEYNQGAFDVIICGIGYNHLSFREKLYNDLHNKVEFATIIHSSCYVDASCRIGKGVFMLPGSVLDLNTVIDDNVVINVSCTIAHDSKVGAHTFISPSVAIAGFVSIGIRCNIGINTTIIDNIEIVSDVQTGGGTVVNKNILNKGLYVGNPHRFIR</sequence>
<dbReference type="InterPro" id="IPR020019">
    <property type="entry name" value="AcTrfase_PglD-like"/>
</dbReference>
<organism evidence="5 6">
    <name type="scientific">Psychroserpens ponticola</name>
    <dbReference type="NCBI Taxonomy" id="2932268"/>
    <lineage>
        <taxon>Bacteria</taxon>
        <taxon>Pseudomonadati</taxon>
        <taxon>Bacteroidota</taxon>
        <taxon>Flavobacteriia</taxon>
        <taxon>Flavobacteriales</taxon>
        <taxon>Flavobacteriaceae</taxon>
        <taxon>Psychroserpens</taxon>
    </lineage>
</organism>
<accession>A0ABY7S3N9</accession>